<dbReference type="Proteomes" id="UP000594800">
    <property type="component" value="Chromosome"/>
</dbReference>
<dbReference type="SUPFAM" id="SSF50998">
    <property type="entry name" value="Quinoprotein alcohol dehydrogenase-like"/>
    <property type="match status" value="1"/>
</dbReference>
<accession>A0A7S9QCV0</accession>
<gene>
    <name evidence="2" type="ORF">I0K15_18470</name>
</gene>
<dbReference type="RefSeq" id="WP_196102946.1">
    <property type="nucleotide sequence ID" value="NZ_CP064942.1"/>
</dbReference>
<dbReference type="InterPro" id="IPR002372">
    <property type="entry name" value="PQQ_rpt_dom"/>
</dbReference>
<organism evidence="2 3">
    <name type="scientific">Pontivivens ytuae</name>
    <dbReference type="NCBI Taxonomy" id="2789856"/>
    <lineage>
        <taxon>Bacteria</taxon>
        <taxon>Pseudomonadati</taxon>
        <taxon>Pseudomonadota</taxon>
        <taxon>Alphaproteobacteria</taxon>
        <taxon>Rhodobacterales</taxon>
        <taxon>Paracoccaceae</taxon>
        <taxon>Pontivivens</taxon>
    </lineage>
</organism>
<dbReference type="PROSITE" id="PS51257">
    <property type="entry name" value="PROKAR_LIPOPROTEIN"/>
    <property type="match status" value="1"/>
</dbReference>
<keyword evidence="3" id="KW-1185">Reference proteome</keyword>
<dbReference type="SMART" id="SM00564">
    <property type="entry name" value="PQQ"/>
    <property type="match status" value="6"/>
</dbReference>
<dbReference type="InterPro" id="IPR011047">
    <property type="entry name" value="Quinoprotein_ADH-like_sf"/>
</dbReference>
<reference evidence="2 3" key="1">
    <citation type="submission" date="2020-11" db="EMBL/GenBank/DDBJ databases">
        <title>Description of Pontivivens ytuae sp. nov. isolated from deep sea sediment of Mariana Trench.</title>
        <authorList>
            <person name="Wang Z."/>
            <person name="Sun Q.-L."/>
            <person name="Xu X.-D."/>
            <person name="Tang Y.-Z."/>
            <person name="Zhang J."/>
        </authorList>
    </citation>
    <scope>NUCLEOTIDE SEQUENCE [LARGE SCALE GENOMIC DNA]</scope>
    <source>
        <strain evidence="2 3">MT2928</strain>
    </source>
</reference>
<proteinExistence type="predicted"/>
<protein>
    <submittedName>
        <fullName evidence="2">PQQ-like beta-propeller repeat protein</fullName>
    </submittedName>
</protein>
<dbReference type="KEGG" id="poz:I0K15_18470"/>
<evidence type="ECO:0000313" key="2">
    <source>
        <dbReference type="EMBL" id="QPH53737.1"/>
    </source>
</evidence>
<feature type="domain" description="Pyrrolo-quinoline quinone repeat" evidence="1">
    <location>
        <begin position="119"/>
        <end position="352"/>
    </location>
</feature>
<evidence type="ECO:0000259" key="1">
    <source>
        <dbReference type="Pfam" id="PF13360"/>
    </source>
</evidence>
<name>A0A7S9QCV0_9RHOB</name>
<dbReference type="InterPro" id="IPR015943">
    <property type="entry name" value="WD40/YVTN_repeat-like_dom_sf"/>
</dbReference>
<dbReference type="PANTHER" id="PTHR34512">
    <property type="entry name" value="CELL SURFACE PROTEIN"/>
    <property type="match status" value="1"/>
</dbReference>
<dbReference type="AlphaFoldDB" id="A0A7S9QCV0"/>
<dbReference type="Pfam" id="PF13360">
    <property type="entry name" value="PQQ_2"/>
    <property type="match status" value="1"/>
</dbReference>
<sequence>MRPLLLLASAGVALSGCGIFSGEEPPLPGERIPVRPAAVEETVRGAPQPVALGAPQVNTRWTHEGGTPSHTIAHPALGAELARAFSSDVGAGSSGEVRLTSGPVVSADAIYTLDATAGVVATAPDGSRLWSRSLVPDGQPREDGFGGGVTLGQGVLFVTTGFGDIYALEASTGAIVWQQNVGAPFRAASVVSGRRVIAVSRNDVATAFDVETGAIAWRVSGARGTAGVLGGAQPTAFDGLAVLPFSSGEVLAVFDRNGRRAWANALGSGRRGLARASIADVTGDPVFSGTDVIAGNQSGSLVSIDARTGIRNWTQSEGAQDAVLAVGGALWFVSDRAELIRLDAESGGVVWRVQLPERNPRDRDLAARYTGPVLAGGRLFIANGHDGVLIFDPASGDELGRLDVSGGAAAAPAVANETLYVLSNDARLIAFR</sequence>
<evidence type="ECO:0000313" key="3">
    <source>
        <dbReference type="Proteomes" id="UP000594800"/>
    </source>
</evidence>
<dbReference type="PANTHER" id="PTHR34512:SF30">
    <property type="entry name" value="OUTER MEMBRANE PROTEIN ASSEMBLY FACTOR BAMB"/>
    <property type="match status" value="1"/>
</dbReference>
<dbReference type="EMBL" id="CP064942">
    <property type="protein sequence ID" value="QPH53737.1"/>
    <property type="molecule type" value="Genomic_DNA"/>
</dbReference>
<dbReference type="InterPro" id="IPR018391">
    <property type="entry name" value="PQQ_b-propeller_rpt"/>
</dbReference>
<dbReference type="Gene3D" id="2.130.10.10">
    <property type="entry name" value="YVTN repeat-like/Quinoprotein amine dehydrogenase"/>
    <property type="match status" value="1"/>
</dbReference>